<dbReference type="AlphaFoldDB" id="A0A8H3B3T9"/>
<gene>
    <name evidence="3" type="ORF">RDB_LOCUS116189</name>
</gene>
<evidence type="ECO:0000256" key="1">
    <source>
        <dbReference type="ARBA" id="ARBA00005564"/>
    </source>
</evidence>
<dbReference type="Pfam" id="PF10282">
    <property type="entry name" value="Lactonase"/>
    <property type="match status" value="1"/>
</dbReference>
<feature type="region of interest" description="Disordered" evidence="2">
    <location>
        <begin position="268"/>
        <end position="296"/>
    </location>
</feature>
<dbReference type="PANTHER" id="PTHR30344">
    <property type="entry name" value="6-PHOSPHOGLUCONOLACTONASE-RELATED"/>
    <property type="match status" value="1"/>
</dbReference>
<name>A0A8H3B3T9_9AGAM</name>
<protein>
    <recommendedName>
        <fullName evidence="5">6-phosphogluconolactonase</fullName>
    </recommendedName>
</protein>
<evidence type="ECO:0000313" key="4">
    <source>
        <dbReference type="Proteomes" id="UP000663841"/>
    </source>
</evidence>
<sequence length="411" mass="43631">MIAKAYLRNITSSPIEDWDRYDKPSSTFILSDLPTSSLFPAHDMTVHRILVASYTPNISTLEFDPIAHKLKPIALSPAGTNPSWVAAHPTDPTLIAATNEVTDGKIHLFRLQKDGKLKLLESVGTDGEDPAHLTVLEDEIVVGNYSSGNLISVPVSTSVPYLGSVSASIQLSGSGPNESRQSSPHPHQIFAHKGQLFVPDLGSDRVVRYEKKGGEWVEVGDIKASQPGAGPRHMQIYDDVLYVVEELTNTLSAYSLSDGKYITSLSTLPSPPPHLTVSANTTGSSPTPSSAAPRGAPSALPLLAAELLLATSPEPLLFATNRNEAHPEGDTITVFSPIKDGNVESFKLVNSVRTGLNHARGAAFGGVGDKWLVVGGADKGGVKVFERDGKDLKPVASLPGVVAPTGFLWVS</sequence>
<comment type="caution">
    <text evidence="3">The sequence shown here is derived from an EMBL/GenBank/DDBJ whole genome shotgun (WGS) entry which is preliminary data.</text>
</comment>
<dbReference type="PANTHER" id="PTHR30344:SF1">
    <property type="entry name" value="6-PHOSPHOGLUCONOLACTONASE"/>
    <property type="match status" value="1"/>
</dbReference>
<proteinExistence type="inferred from homology"/>
<evidence type="ECO:0000313" key="3">
    <source>
        <dbReference type="EMBL" id="CAE6447024.1"/>
    </source>
</evidence>
<dbReference type="InterPro" id="IPR015943">
    <property type="entry name" value="WD40/YVTN_repeat-like_dom_sf"/>
</dbReference>
<dbReference type="GO" id="GO:0017057">
    <property type="term" value="F:6-phosphogluconolactonase activity"/>
    <property type="evidence" value="ECO:0007669"/>
    <property type="project" value="TreeGrafter"/>
</dbReference>
<dbReference type="InterPro" id="IPR019405">
    <property type="entry name" value="Lactonase_7-beta_prop"/>
</dbReference>
<comment type="similarity">
    <text evidence="1">Belongs to the cycloisomerase 2 family.</text>
</comment>
<accession>A0A8H3B3T9</accession>
<dbReference type="EMBL" id="CAJMWW010000118">
    <property type="protein sequence ID" value="CAE6447024.1"/>
    <property type="molecule type" value="Genomic_DNA"/>
</dbReference>
<dbReference type="SUPFAM" id="SSF75011">
    <property type="entry name" value="3-carboxy-cis,cis-mucoante lactonizing enzyme"/>
    <property type="match status" value="1"/>
</dbReference>
<evidence type="ECO:0008006" key="5">
    <source>
        <dbReference type="Google" id="ProtNLM"/>
    </source>
</evidence>
<dbReference type="Proteomes" id="UP000663841">
    <property type="component" value="Unassembled WGS sequence"/>
</dbReference>
<dbReference type="InterPro" id="IPR050282">
    <property type="entry name" value="Cycloisomerase_2"/>
</dbReference>
<organism evidence="3 4">
    <name type="scientific">Rhizoctonia solani</name>
    <dbReference type="NCBI Taxonomy" id="456999"/>
    <lineage>
        <taxon>Eukaryota</taxon>
        <taxon>Fungi</taxon>
        <taxon>Dikarya</taxon>
        <taxon>Basidiomycota</taxon>
        <taxon>Agaricomycotina</taxon>
        <taxon>Agaricomycetes</taxon>
        <taxon>Cantharellales</taxon>
        <taxon>Ceratobasidiaceae</taxon>
        <taxon>Rhizoctonia</taxon>
    </lineage>
</organism>
<evidence type="ECO:0000256" key="2">
    <source>
        <dbReference type="SAM" id="MobiDB-lite"/>
    </source>
</evidence>
<dbReference type="Gene3D" id="2.130.10.10">
    <property type="entry name" value="YVTN repeat-like/Quinoprotein amine dehydrogenase"/>
    <property type="match status" value="1"/>
</dbReference>
<feature type="compositionally biased region" description="Low complexity" evidence="2">
    <location>
        <begin position="275"/>
        <end position="296"/>
    </location>
</feature>
<reference evidence="3" key="1">
    <citation type="submission" date="2021-01" db="EMBL/GenBank/DDBJ databases">
        <authorList>
            <person name="Kaushik A."/>
        </authorList>
    </citation>
    <scope>NUCLEOTIDE SEQUENCE</scope>
    <source>
        <strain evidence="3">AG3-T5</strain>
    </source>
</reference>